<sequence>MSVTADFEAANQQYAAQFTKADLPMPPGRKVLILTCMDARLDPARMLGLSEGDAHVIRNGGGRVADALRSVIISQQLLGTREIVLIHHTDCGMMTFSEEGLRSKIRTELNQSADHFAFLPIRDLRRSLADDKALLQKSEFVLDVPITTYIYDVKTGAINKV</sequence>
<proteinExistence type="inferred from homology"/>
<dbReference type="SUPFAM" id="SSF53056">
    <property type="entry name" value="beta-carbonic anhydrase, cab"/>
    <property type="match status" value="1"/>
</dbReference>
<accession>A0A167YG17</accession>
<evidence type="ECO:0000313" key="6">
    <source>
        <dbReference type="EMBL" id="OAA66281.1"/>
    </source>
</evidence>
<dbReference type="SMART" id="SM00947">
    <property type="entry name" value="Pro_CA"/>
    <property type="match status" value="1"/>
</dbReference>
<dbReference type="Pfam" id="PF00484">
    <property type="entry name" value="Pro_CA"/>
    <property type="match status" value="1"/>
</dbReference>
<evidence type="ECO:0000313" key="7">
    <source>
        <dbReference type="Proteomes" id="UP000076744"/>
    </source>
</evidence>
<dbReference type="EMBL" id="AZHB01000008">
    <property type="protein sequence ID" value="OAA66281.1"/>
    <property type="molecule type" value="Genomic_DNA"/>
</dbReference>
<comment type="caution">
    <text evidence="6">The sequence shown here is derived from an EMBL/GenBank/DDBJ whole genome shotgun (WGS) entry which is preliminary data.</text>
</comment>
<dbReference type="PANTHER" id="PTHR43175:SF3">
    <property type="entry name" value="CARBON DISULFIDE HYDROLASE"/>
    <property type="match status" value="1"/>
</dbReference>
<dbReference type="AlphaFoldDB" id="A0A167YG17"/>
<gene>
    <name evidence="6" type="ORF">ISF_04119</name>
</gene>
<keyword evidence="7" id="KW-1185">Reference proteome</keyword>
<comment type="catalytic activity">
    <reaction evidence="5">
        <text>hydrogencarbonate + H(+) = CO2 + H2O</text>
        <dbReference type="Rhea" id="RHEA:10748"/>
        <dbReference type="ChEBI" id="CHEBI:15377"/>
        <dbReference type="ChEBI" id="CHEBI:15378"/>
        <dbReference type="ChEBI" id="CHEBI:16526"/>
        <dbReference type="ChEBI" id="CHEBI:17544"/>
        <dbReference type="EC" id="4.2.1.1"/>
    </reaction>
</comment>
<feature type="binding site" evidence="4">
    <location>
        <position position="36"/>
    </location>
    <ligand>
        <name>Zn(2+)</name>
        <dbReference type="ChEBI" id="CHEBI:29105"/>
    </ligand>
</feature>
<dbReference type="GO" id="GO:0004089">
    <property type="term" value="F:carbonate dehydratase activity"/>
    <property type="evidence" value="ECO:0007669"/>
    <property type="project" value="UniProtKB-UniRule"/>
</dbReference>
<dbReference type="Gene3D" id="3.40.1050.10">
    <property type="entry name" value="Carbonic anhydrase"/>
    <property type="match status" value="1"/>
</dbReference>
<evidence type="ECO:0000256" key="2">
    <source>
        <dbReference type="ARBA" id="ARBA00022723"/>
    </source>
</evidence>
<dbReference type="GeneID" id="30020411"/>
<name>A0A167YG17_CORFA</name>
<comment type="similarity">
    <text evidence="1 5">Belongs to the beta-class carbonic anhydrase family.</text>
</comment>
<keyword evidence="3 4" id="KW-0862">Zinc</keyword>
<dbReference type="PANTHER" id="PTHR43175">
    <property type="entry name" value="CARBONIC ANHYDRASE"/>
    <property type="match status" value="1"/>
</dbReference>
<keyword evidence="5" id="KW-0456">Lyase</keyword>
<comment type="cofactor">
    <cofactor evidence="4">
        <name>Zn(2+)</name>
        <dbReference type="ChEBI" id="CHEBI:29105"/>
    </cofactor>
    <text evidence="4">Binds 1 zinc ion per subunit.</text>
</comment>
<dbReference type="InterPro" id="IPR036874">
    <property type="entry name" value="Carbonic_anhydrase_sf"/>
</dbReference>
<evidence type="ECO:0000256" key="1">
    <source>
        <dbReference type="ARBA" id="ARBA00006217"/>
    </source>
</evidence>
<organism evidence="6 7">
    <name type="scientific">Cordyceps fumosorosea (strain ARSEF 2679)</name>
    <name type="common">Isaria fumosorosea</name>
    <dbReference type="NCBI Taxonomy" id="1081104"/>
    <lineage>
        <taxon>Eukaryota</taxon>
        <taxon>Fungi</taxon>
        <taxon>Dikarya</taxon>
        <taxon>Ascomycota</taxon>
        <taxon>Pezizomycotina</taxon>
        <taxon>Sordariomycetes</taxon>
        <taxon>Hypocreomycetidae</taxon>
        <taxon>Hypocreales</taxon>
        <taxon>Cordycipitaceae</taxon>
        <taxon>Cordyceps</taxon>
    </lineage>
</organism>
<evidence type="ECO:0000256" key="4">
    <source>
        <dbReference type="PIRSR" id="PIRSR601765-1"/>
    </source>
</evidence>
<evidence type="ECO:0000256" key="5">
    <source>
        <dbReference type="RuleBase" id="RU003956"/>
    </source>
</evidence>
<dbReference type="Proteomes" id="UP000076744">
    <property type="component" value="Unassembled WGS sequence"/>
</dbReference>
<dbReference type="OrthoDB" id="10248475at2759"/>
<comment type="function">
    <text evidence="5">Reversible hydration of carbon dioxide.</text>
</comment>
<evidence type="ECO:0000256" key="3">
    <source>
        <dbReference type="ARBA" id="ARBA00022833"/>
    </source>
</evidence>
<dbReference type="InterPro" id="IPR001765">
    <property type="entry name" value="Carbonic_anhydrase"/>
</dbReference>
<protein>
    <recommendedName>
        <fullName evidence="5">Carbonic anhydrase</fullName>
        <ecNumber evidence="5">4.2.1.1</ecNumber>
    </recommendedName>
    <alternativeName>
        <fullName evidence="5">Carbonate dehydratase</fullName>
    </alternativeName>
</protein>
<feature type="binding site" evidence="4">
    <location>
        <position position="91"/>
    </location>
    <ligand>
        <name>Zn(2+)</name>
        <dbReference type="ChEBI" id="CHEBI:29105"/>
    </ligand>
</feature>
<reference evidence="6 7" key="1">
    <citation type="journal article" date="2016" name="Genome Biol. Evol.">
        <title>Divergent and convergent evolution of fungal pathogenicity.</title>
        <authorList>
            <person name="Shang Y."/>
            <person name="Xiao G."/>
            <person name="Zheng P."/>
            <person name="Cen K."/>
            <person name="Zhan S."/>
            <person name="Wang C."/>
        </authorList>
    </citation>
    <scope>NUCLEOTIDE SEQUENCE [LARGE SCALE GENOMIC DNA]</scope>
    <source>
        <strain evidence="6 7">ARSEF 2679</strain>
    </source>
</reference>
<dbReference type="GO" id="GO:0008270">
    <property type="term" value="F:zinc ion binding"/>
    <property type="evidence" value="ECO:0007669"/>
    <property type="project" value="UniProtKB-UniRule"/>
</dbReference>
<dbReference type="STRING" id="1081104.A0A167YG17"/>
<dbReference type="CDD" id="cd03379">
    <property type="entry name" value="beta_CA_cladeD"/>
    <property type="match status" value="1"/>
</dbReference>
<feature type="binding site" evidence="4">
    <location>
        <position position="88"/>
    </location>
    <ligand>
        <name>Zn(2+)</name>
        <dbReference type="ChEBI" id="CHEBI:29105"/>
    </ligand>
</feature>
<feature type="binding site" evidence="4">
    <location>
        <position position="38"/>
    </location>
    <ligand>
        <name>Zn(2+)</name>
        <dbReference type="ChEBI" id="CHEBI:29105"/>
    </ligand>
</feature>
<dbReference type="RefSeq" id="XP_018705305.1">
    <property type="nucleotide sequence ID" value="XM_018847725.1"/>
</dbReference>
<dbReference type="EC" id="4.2.1.1" evidence="5"/>
<keyword evidence="2 4" id="KW-0479">Metal-binding</keyword>